<feature type="domain" description="Ig-like" evidence="25">
    <location>
        <begin position="3746"/>
        <end position="3820"/>
    </location>
</feature>
<feature type="disulfide bond" evidence="17">
    <location>
        <begin position="1173"/>
        <end position="1188"/>
    </location>
</feature>
<feature type="disulfide bond" evidence="17">
    <location>
        <begin position="964"/>
        <end position="982"/>
    </location>
</feature>
<feature type="disulfide bond" evidence="17">
    <location>
        <begin position="1285"/>
        <end position="1303"/>
    </location>
</feature>
<keyword evidence="4" id="KW-0272">Extracellular matrix</keyword>
<dbReference type="SMART" id="SM00282">
    <property type="entry name" value="LamG"/>
    <property type="match status" value="3"/>
</dbReference>
<dbReference type="InterPro" id="IPR000152">
    <property type="entry name" value="EGF-type_Asp/Asn_hydroxyl_site"/>
</dbReference>
<dbReference type="SMART" id="SM00179">
    <property type="entry name" value="EGF_CA"/>
    <property type="match status" value="4"/>
</dbReference>
<dbReference type="InterPro" id="IPR000742">
    <property type="entry name" value="EGF"/>
</dbReference>
<feature type="disulfide bond" evidence="15">
    <location>
        <begin position="2080"/>
        <end position="2097"/>
    </location>
</feature>
<feature type="compositionally biased region" description="Acidic residues" evidence="19">
    <location>
        <begin position="110"/>
        <end position="126"/>
    </location>
</feature>
<evidence type="ECO:0000313" key="27">
    <source>
        <dbReference type="Proteomes" id="UP000829291"/>
    </source>
</evidence>
<feature type="compositionally biased region" description="Polar residues" evidence="19">
    <location>
        <begin position="498"/>
        <end position="508"/>
    </location>
</feature>
<feature type="disulfide bond" evidence="17">
    <location>
        <begin position="1154"/>
        <end position="1166"/>
    </location>
</feature>
<evidence type="ECO:0000256" key="4">
    <source>
        <dbReference type="ARBA" id="ARBA00022530"/>
    </source>
</evidence>
<feature type="domain" description="Laminin EGF-like" evidence="24">
    <location>
        <begin position="2373"/>
        <end position="2422"/>
    </location>
</feature>
<feature type="compositionally biased region" description="Gly residues" evidence="19">
    <location>
        <begin position="1038"/>
        <end position="1050"/>
    </location>
</feature>
<dbReference type="PROSITE" id="PS00022">
    <property type="entry name" value="EGF_1"/>
    <property type="match status" value="6"/>
</dbReference>
<feature type="disulfide bond" evidence="17">
    <location>
        <begin position="772"/>
        <end position="790"/>
    </location>
</feature>
<dbReference type="PROSITE" id="PS50027">
    <property type="entry name" value="EGF_LAM_2"/>
    <property type="match status" value="3"/>
</dbReference>
<feature type="disulfide bond" evidence="17">
    <location>
        <begin position="1095"/>
        <end position="1110"/>
    </location>
</feature>
<feature type="domain" description="Ig-like" evidence="25">
    <location>
        <begin position="3229"/>
        <end position="3315"/>
    </location>
</feature>
<feature type="disulfide bond" evidence="18">
    <location>
        <begin position="2392"/>
        <end position="2401"/>
    </location>
</feature>
<dbReference type="InterPro" id="IPR036179">
    <property type="entry name" value="Ig-like_dom_sf"/>
</dbReference>
<feature type="disulfide bond" evidence="17">
    <location>
        <begin position="820"/>
        <end position="835"/>
    </location>
</feature>
<dbReference type="InterPro" id="IPR007110">
    <property type="entry name" value="Ig-like_dom"/>
</dbReference>
<feature type="disulfide bond" evidence="17">
    <location>
        <begin position="1116"/>
        <end position="1128"/>
    </location>
</feature>
<feature type="domain" description="Ig-like" evidence="25">
    <location>
        <begin position="3331"/>
        <end position="3409"/>
    </location>
</feature>
<feature type="domain" description="EGF-like" evidence="23">
    <location>
        <begin position="4290"/>
        <end position="4326"/>
    </location>
</feature>
<dbReference type="SMART" id="SM00180">
    <property type="entry name" value="EGF_Lam"/>
    <property type="match status" value="6"/>
</dbReference>
<dbReference type="SMART" id="SM00181">
    <property type="entry name" value="EGF"/>
    <property type="match status" value="10"/>
</dbReference>
<dbReference type="CDD" id="cd00054">
    <property type="entry name" value="EGF_CA"/>
    <property type="match status" value="1"/>
</dbReference>
<keyword evidence="11 15" id="KW-1015">Disulfide bond</keyword>
<evidence type="ECO:0000256" key="11">
    <source>
        <dbReference type="ARBA" id="ARBA00023157"/>
    </source>
</evidence>
<feature type="domain" description="Ig-like" evidence="25">
    <location>
        <begin position="2961"/>
        <end position="3041"/>
    </location>
</feature>
<gene>
    <name evidence="28" type="primary">LOC107222358</name>
</gene>
<feature type="disulfide bond" evidence="17">
    <location>
        <begin position="1366"/>
        <end position="1384"/>
    </location>
</feature>
<feature type="disulfide bond" evidence="17">
    <location>
        <begin position="1161"/>
        <end position="1179"/>
    </location>
</feature>
<evidence type="ECO:0000256" key="15">
    <source>
        <dbReference type="PROSITE-ProRule" id="PRU00076"/>
    </source>
</evidence>
<evidence type="ECO:0000256" key="13">
    <source>
        <dbReference type="ARBA" id="ARBA00023180"/>
    </source>
</evidence>
<feature type="compositionally biased region" description="Polar residues" evidence="19">
    <location>
        <begin position="318"/>
        <end position="328"/>
    </location>
</feature>
<feature type="domain" description="SEA" evidence="21">
    <location>
        <begin position="158"/>
        <end position="270"/>
    </location>
</feature>
<comment type="caution">
    <text evidence="15">Lacks conserved residue(s) required for the propagation of feature annotation.</text>
</comment>
<feature type="domain" description="Laminin EGF-like" evidence="24">
    <location>
        <begin position="2020"/>
        <end position="2076"/>
    </location>
</feature>
<feature type="disulfide bond" evidence="17">
    <location>
        <begin position="1197"/>
        <end position="1215"/>
    </location>
</feature>
<dbReference type="PANTHER" id="PTHR22722:SF12">
    <property type="entry name" value="EGF-LIKE DOMAIN-CONTAINING PROTEIN"/>
    <property type="match status" value="1"/>
</dbReference>
<feature type="region of interest" description="Disordered" evidence="19">
    <location>
        <begin position="347"/>
        <end position="366"/>
    </location>
</feature>
<evidence type="ECO:0000256" key="17">
    <source>
        <dbReference type="PROSITE-ProRule" id="PRU00124"/>
    </source>
</evidence>
<keyword evidence="15" id="KW-0245">EGF-like domain</keyword>
<feature type="disulfide bond" evidence="17">
    <location>
        <begin position="299"/>
        <end position="314"/>
    </location>
</feature>
<dbReference type="Gene3D" id="2.60.40.10">
    <property type="entry name" value="Immunoglobulins"/>
    <property type="match status" value="13"/>
</dbReference>
<dbReference type="CDD" id="cd00055">
    <property type="entry name" value="EGF_Lam"/>
    <property type="match status" value="4"/>
</dbReference>
<dbReference type="SMART" id="SM00192">
    <property type="entry name" value="LDLa"/>
    <property type="match status" value="25"/>
</dbReference>
<feature type="disulfide bond" evidence="17">
    <location>
        <begin position="745"/>
        <end position="760"/>
    </location>
</feature>
<evidence type="ECO:0000256" key="20">
    <source>
        <dbReference type="SAM" id="SignalP"/>
    </source>
</evidence>
<feature type="disulfide bond" evidence="15">
    <location>
        <begin position="4048"/>
        <end position="4058"/>
    </location>
</feature>
<feature type="disulfide bond" evidence="17">
    <location>
        <begin position="3608"/>
        <end position="3626"/>
    </location>
</feature>
<feature type="disulfide bond" evidence="17">
    <location>
        <begin position="1083"/>
        <end position="1101"/>
    </location>
</feature>
<dbReference type="PROSITE" id="PS01248">
    <property type="entry name" value="EGF_LAM_1"/>
    <property type="match status" value="3"/>
</dbReference>
<feature type="disulfide bond" evidence="15">
    <location>
        <begin position="2099"/>
        <end position="2108"/>
    </location>
</feature>
<feature type="disulfide bond" evidence="15">
    <location>
        <begin position="4294"/>
        <end position="4304"/>
    </location>
</feature>
<evidence type="ECO:0000256" key="1">
    <source>
        <dbReference type="ARBA" id="ARBA00004167"/>
    </source>
</evidence>
<feature type="domain" description="Ig-like" evidence="25">
    <location>
        <begin position="1397"/>
        <end position="1498"/>
    </location>
</feature>
<dbReference type="InterPro" id="IPR003598">
    <property type="entry name" value="Ig_sub2"/>
</dbReference>
<keyword evidence="6 20" id="KW-0732">Signal</keyword>
<feature type="disulfide bond" evidence="17">
    <location>
        <begin position="1015"/>
        <end position="1030"/>
    </location>
</feature>
<dbReference type="Gene3D" id="2.170.300.10">
    <property type="entry name" value="Tie2 ligand-binding domain superfamily"/>
    <property type="match status" value="2"/>
</dbReference>
<feature type="disulfide bond" evidence="17">
    <location>
        <begin position="808"/>
        <end position="826"/>
    </location>
</feature>
<feature type="disulfide bond" evidence="17">
    <location>
        <begin position="1278"/>
        <end position="1290"/>
    </location>
</feature>
<keyword evidence="10" id="KW-0472">Membrane</keyword>
<keyword evidence="8" id="KW-0084">Basement membrane</keyword>
<dbReference type="Pfam" id="PF00008">
    <property type="entry name" value="EGF"/>
    <property type="match status" value="2"/>
</dbReference>
<dbReference type="Pfam" id="PF00053">
    <property type="entry name" value="EGF_laminin"/>
    <property type="match status" value="5"/>
</dbReference>
<dbReference type="SUPFAM" id="SSF57196">
    <property type="entry name" value="EGF/Laminin"/>
    <property type="match status" value="3"/>
</dbReference>
<feature type="domain" description="Laminin IV type A" evidence="26">
    <location>
        <begin position="2154"/>
        <end position="2339"/>
    </location>
</feature>
<feature type="domain" description="Ig-like" evidence="25">
    <location>
        <begin position="3652"/>
        <end position="3737"/>
    </location>
</feature>
<dbReference type="InterPro" id="IPR002049">
    <property type="entry name" value="LE_dom"/>
</dbReference>
<comment type="subcellular location">
    <subcellularLocation>
        <location evidence="1">Membrane</location>
        <topology evidence="1">Single-pass membrane protein</topology>
    </subcellularLocation>
    <subcellularLocation>
        <location evidence="2">Secreted</location>
        <location evidence="2">Extracellular space</location>
        <location evidence="2">Extracellular matrix</location>
        <location evidence="2">Basement membrane</location>
    </subcellularLocation>
</comment>
<feature type="disulfide bond" evidence="17">
    <location>
        <begin position="3601"/>
        <end position="3613"/>
    </location>
</feature>
<dbReference type="InterPro" id="IPR013098">
    <property type="entry name" value="Ig_I-set"/>
</dbReference>
<feature type="disulfide bond" evidence="16">
    <location>
        <begin position="4522"/>
        <end position="4549"/>
    </location>
</feature>
<feature type="domain" description="EGF-like" evidence="23">
    <location>
        <begin position="4328"/>
        <end position="4365"/>
    </location>
</feature>
<dbReference type="CDD" id="cd00110">
    <property type="entry name" value="LamG"/>
    <property type="match status" value="3"/>
</dbReference>
<feature type="signal peptide" evidence="20">
    <location>
        <begin position="1"/>
        <end position="25"/>
    </location>
</feature>
<keyword evidence="3" id="KW-0964">Secreted</keyword>
<keyword evidence="7" id="KW-0677">Repeat</keyword>
<feature type="disulfide bond" evidence="17">
    <location>
        <begin position="976"/>
        <end position="991"/>
    </location>
</feature>
<feature type="domain" description="Ig-like" evidence="25">
    <location>
        <begin position="2867"/>
        <end position="2948"/>
    </location>
</feature>
<evidence type="ECO:0000259" key="23">
    <source>
        <dbReference type="PROSITE" id="PS50026"/>
    </source>
</evidence>
<dbReference type="RefSeq" id="XP_046592031.1">
    <property type="nucleotide sequence ID" value="XM_046736075.1"/>
</dbReference>
<dbReference type="SMART" id="SM00408">
    <property type="entry name" value="IGc2"/>
    <property type="match status" value="13"/>
</dbReference>
<feature type="disulfide bond" evidence="17">
    <location>
        <begin position="590"/>
        <end position="605"/>
    </location>
</feature>
<feature type="disulfide bond" evidence="17">
    <location>
        <begin position="1123"/>
        <end position="1141"/>
    </location>
</feature>
<evidence type="ECO:0000259" key="26">
    <source>
        <dbReference type="PROSITE" id="PS51115"/>
    </source>
</evidence>
<evidence type="ECO:0000256" key="7">
    <source>
        <dbReference type="ARBA" id="ARBA00022737"/>
    </source>
</evidence>
<evidence type="ECO:0000256" key="16">
    <source>
        <dbReference type="PROSITE-ProRule" id="PRU00122"/>
    </source>
</evidence>
<feature type="disulfide bond" evidence="17">
    <location>
        <begin position="1190"/>
        <end position="1202"/>
    </location>
</feature>
<dbReference type="InterPro" id="IPR036055">
    <property type="entry name" value="LDL_receptor-like_sf"/>
</dbReference>
<dbReference type="Pfam" id="PF00054">
    <property type="entry name" value="Laminin_G_1"/>
    <property type="match status" value="3"/>
</dbReference>
<feature type="disulfide bond" evidence="17">
    <location>
        <begin position="890"/>
        <end position="908"/>
    </location>
</feature>
<feature type="disulfide bond" evidence="17">
    <location>
        <begin position="1615"/>
        <end position="1630"/>
    </location>
</feature>
<evidence type="ECO:0000259" key="25">
    <source>
        <dbReference type="PROSITE" id="PS50835"/>
    </source>
</evidence>
<dbReference type="InterPro" id="IPR036364">
    <property type="entry name" value="SEA_dom_sf"/>
</dbReference>
<evidence type="ECO:0000313" key="28">
    <source>
        <dbReference type="RefSeq" id="XP_046592031.1"/>
    </source>
</evidence>
<feature type="disulfide bond" evidence="17">
    <location>
        <begin position="926"/>
        <end position="944"/>
    </location>
</feature>
<dbReference type="PROSITE" id="PS50026">
    <property type="entry name" value="EGF_3"/>
    <property type="match status" value="5"/>
</dbReference>
<feature type="disulfide bond" evidence="17">
    <location>
        <begin position="1135"/>
        <end position="1150"/>
    </location>
</feature>
<feature type="disulfide bond" evidence="17">
    <location>
        <begin position="657"/>
        <end position="675"/>
    </location>
</feature>
<feature type="chain" id="PRO_5047437159" evidence="20">
    <location>
        <begin position="26"/>
        <end position="4562"/>
    </location>
</feature>
<feature type="disulfide bond" evidence="17">
    <location>
        <begin position="1239"/>
        <end position="1251"/>
    </location>
</feature>
<feature type="disulfide bond" evidence="17">
    <location>
        <begin position="1552"/>
        <end position="1564"/>
    </location>
</feature>
<feature type="disulfide bond" evidence="17">
    <location>
        <begin position="784"/>
        <end position="799"/>
    </location>
</feature>
<feature type="disulfide bond" evidence="15">
    <location>
        <begin position="4355"/>
        <end position="4364"/>
    </location>
</feature>
<evidence type="ECO:0000256" key="3">
    <source>
        <dbReference type="ARBA" id="ARBA00022525"/>
    </source>
</evidence>
<feature type="domain" description="Ig-like" evidence="25">
    <location>
        <begin position="3138"/>
        <end position="3226"/>
    </location>
</feature>
<feature type="domain" description="Ig-like" evidence="25">
    <location>
        <begin position="2769"/>
        <end position="2858"/>
    </location>
</feature>
<feature type="disulfide bond" evidence="17">
    <location>
        <begin position="1297"/>
        <end position="1312"/>
    </location>
</feature>
<dbReference type="InterPro" id="IPR000034">
    <property type="entry name" value="Laminin_IV"/>
</dbReference>
<dbReference type="InterPro" id="IPR000082">
    <property type="entry name" value="SEA_dom"/>
</dbReference>
<dbReference type="CDD" id="cd00112">
    <property type="entry name" value="LDLa"/>
    <property type="match status" value="25"/>
</dbReference>
<dbReference type="GeneID" id="107222358"/>
<dbReference type="SMART" id="SM00409">
    <property type="entry name" value="IG"/>
    <property type="match status" value="13"/>
</dbReference>
<feature type="domain" description="Laminin EGF-like" evidence="24">
    <location>
        <begin position="2079"/>
        <end position="2128"/>
    </location>
</feature>
<dbReference type="Pfam" id="PF00057">
    <property type="entry name" value="Ldl_recept_a"/>
    <property type="match status" value="25"/>
</dbReference>
<feature type="domain" description="EGF-like" evidence="23">
    <location>
        <begin position="2070"/>
        <end position="2109"/>
    </location>
</feature>
<dbReference type="SUPFAM" id="SSF49899">
    <property type="entry name" value="Concanavalin A-like lectins/glucanases"/>
    <property type="match status" value="3"/>
</dbReference>
<feature type="disulfide bond" evidence="17">
    <location>
        <begin position="669"/>
        <end position="684"/>
    </location>
</feature>
<dbReference type="Proteomes" id="UP000829291">
    <property type="component" value="Chromosome 4"/>
</dbReference>
<feature type="disulfide bond" evidence="17">
    <location>
        <begin position="3620"/>
        <end position="3635"/>
    </location>
</feature>
<dbReference type="SUPFAM" id="SSF57424">
    <property type="entry name" value="LDL receptor-like module"/>
    <property type="match status" value="25"/>
</dbReference>
<dbReference type="InterPro" id="IPR013320">
    <property type="entry name" value="ConA-like_dom_sf"/>
</dbReference>
<feature type="domain" description="Ig-like" evidence="25">
    <location>
        <begin position="3511"/>
        <end position="3591"/>
    </location>
</feature>
<feature type="disulfide bond" evidence="18">
    <location>
        <begin position="2047"/>
        <end position="2056"/>
    </location>
</feature>
<reference evidence="28" key="1">
    <citation type="submission" date="2025-08" db="UniProtKB">
        <authorList>
            <consortium name="RefSeq"/>
        </authorList>
    </citation>
    <scope>IDENTIFICATION</scope>
    <source>
        <tissue evidence="28">Thorax and Abdomen</tissue>
    </source>
</reference>
<keyword evidence="5" id="KW-0812">Transmembrane</keyword>
<dbReference type="PROSITE" id="PS50024">
    <property type="entry name" value="SEA"/>
    <property type="match status" value="1"/>
</dbReference>
<dbReference type="PROSITE" id="PS01186">
    <property type="entry name" value="EGF_2"/>
    <property type="match status" value="3"/>
</dbReference>
<dbReference type="InterPro" id="IPR003599">
    <property type="entry name" value="Ig_sub"/>
</dbReference>
<feature type="domain" description="Laminin G" evidence="22">
    <location>
        <begin position="4371"/>
        <end position="4549"/>
    </location>
</feature>
<evidence type="ECO:0000256" key="5">
    <source>
        <dbReference type="ARBA" id="ARBA00022692"/>
    </source>
</evidence>
<dbReference type="Pfam" id="PF07679">
    <property type="entry name" value="I-set"/>
    <property type="match status" value="2"/>
</dbReference>
<proteinExistence type="predicted"/>
<evidence type="ECO:0000256" key="12">
    <source>
        <dbReference type="ARBA" id="ARBA00023170"/>
    </source>
</evidence>
<evidence type="ECO:0000256" key="18">
    <source>
        <dbReference type="PROSITE-ProRule" id="PRU00460"/>
    </source>
</evidence>
<dbReference type="InterPro" id="IPR023415">
    <property type="entry name" value="LDLR_class-A_CS"/>
</dbReference>
<feature type="domain" description="Ig-like" evidence="25">
    <location>
        <begin position="3422"/>
        <end position="3506"/>
    </location>
</feature>
<feature type="domain" description="Laminin G" evidence="22">
    <location>
        <begin position="4085"/>
        <end position="4260"/>
    </location>
</feature>
<keyword evidence="9" id="KW-1133">Transmembrane helix</keyword>
<evidence type="ECO:0000256" key="8">
    <source>
        <dbReference type="ARBA" id="ARBA00022869"/>
    </source>
</evidence>
<keyword evidence="13" id="KW-0325">Glycoprotein</keyword>
<evidence type="ECO:0000256" key="14">
    <source>
        <dbReference type="ARBA" id="ARBA00023292"/>
    </source>
</evidence>
<feature type="domain" description="Laminin G" evidence="22">
    <location>
        <begin position="3829"/>
        <end position="4008"/>
    </location>
</feature>
<evidence type="ECO:0000256" key="6">
    <source>
        <dbReference type="ARBA" id="ARBA00022729"/>
    </source>
</evidence>
<organism evidence="27 28">
    <name type="scientific">Neodiprion lecontei</name>
    <name type="common">Redheaded pine sawfly</name>
    <dbReference type="NCBI Taxonomy" id="441921"/>
    <lineage>
        <taxon>Eukaryota</taxon>
        <taxon>Metazoa</taxon>
        <taxon>Ecdysozoa</taxon>
        <taxon>Arthropoda</taxon>
        <taxon>Hexapoda</taxon>
        <taxon>Insecta</taxon>
        <taxon>Pterygota</taxon>
        <taxon>Neoptera</taxon>
        <taxon>Endopterygota</taxon>
        <taxon>Hymenoptera</taxon>
        <taxon>Tenthredinoidea</taxon>
        <taxon>Diprionidae</taxon>
        <taxon>Diprioninae</taxon>
        <taxon>Neodiprion</taxon>
    </lineage>
</organism>
<dbReference type="Gene3D" id="2.60.120.200">
    <property type="match status" value="3"/>
</dbReference>
<feature type="disulfide bond" evidence="15">
    <location>
        <begin position="4013"/>
        <end position="4030"/>
    </location>
</feature>
<feature type="domain" description="Ig-like" evidence="25">
    <location>
        <begin position="3049"/>
        <end position="3131"/>
    </location>
</feature>
<feature type="disulfide bond" evidence="17">
    <location>
        <begin position="1559"/>
        <end position="1577"/>
    </location>
</feature>
<feature type="region of interest" description="Disordered" evidence="19">
    <location>
        <begin position="4268"/>
        <end position="4288"/>
    </location>
</feature>
<dbReference type="Pfam" id="PF24973">
    <property type="entry name" value="EGF_LMN_ATRN"/>
    <property type="match status" value="1"/>
</dbReference>
<evidence type="ECO:0000259" key="24">
    <source>
        <dbReference type="PROSITE" id="PS50027"/>
    </source>
</evidence>
<feature type="disulfide bond" evidence="17">
    <location>
        <begin position="650"/>
        <end position="662"/>
    </location>
</feature>
<dbReference type="SMART" id="SM00281">
    <property type="entry name" value="LamB"/>
    <property type="match status" value="3"/>
</dbReference>
<dbReference type="PROSITE" id="PS50835">
    <property type="entry name" value="IG_LIKE"/>
    <property type="match status" value="13"/>
</dbReference>
<evidence type="ECO:0000259" key="21">
    <source>
        <dbReference type="PROSITE" id="PS50024"/>
    </source>
</evidence>
<evidence type="ECO:0000256" key="9">
    <source>
        <dbReference type="ARBA" id="ARBA00022989"/>
    </source>
</evidence>
<feature type="disulfide bond" evidence="15">
    <location>
        <begin position="4316"/>
        <end position="4325"/>
    </location>
</feature>
<feature type="disulfide bond" evidence="15">
    <location>
        <begin position="4069"/>
        <end position="4078"/>
    </location>
</feature>
<dbReference type="SUPFAM" id="SSF82671">
    <property type="entry name" value="SEA domain"/>
    <property type="match status" value="1"/>
</dbReference>
<name>A0ABM3FVI7_NEOLC</name>
<dbReference type="PANTHER" id="PTHR22722">
    <property type="entry name" value="LOW-DENSITY LIPOPROTEIN RECEPTOR-RELATED PROTEIN 2-RELATED"/>
    <property type="match status" value="1"/>
</dbReference>
<feature type="disulfide bond" evidence="17">
    <location>
        <begin position="1532"/>
        <end position="1547"/>
    </location>
</feature>
<evidence type="ECO:0000256" key="19">
    <source>
        <dbReference type="SAM" id="MobiDB-lite"/>
    </source>
</evidence>
<feature type="disulfide bond" evidence="17">
    <location>
        <begin position="1326"/>
        <end position="1344"/>
    </location>
</feature>
<feature type="disulfide bond" evidence="17">
    <location>
        <begin position="957"/>
        <end position="969"/>
    </location>
</feature>
<dbReference type="InterPro" id="IPR013783">
    <property type="entry name" value="Ig-like_fold"/>
</dbReference>
<feature type="disulfide bond" evidence="17">
    <location>
        <begin position="842"/>
        <end position="854"/>
    </location>
</feature>
<dbReference type="SUPFAM" id="SSF57184">
    <property type="entry name" value="Growth factor receptor domain"/>
    <property type="match status" value="2"/>
</dbReference>
<feature type="disulfide bond" evidence="17">
    <location>
        <begin position="617"/>
        <end position="635"/>
    </location>
</feature>
<feature type="disulfide bond" evidence="17">
    <location>
        <begin position="849"/>
        <end position="867"/>
    </location>
</feature>
<evidence type="ECO:0000256" key="10">
    <source>
        <dbReference type="ARBA" id="ARBA00023136"/>
    </source>
</evidence>
<feature type="disulfide bond" evidence="17">
    <location>
        <begin position="1209"/>
        <end position="1224"/>
    </location>
</feature>
<feature type="disulfide bond" evidence="17">
    <location>
        <begin position="610"/>
        <end position="622"/>
    </location>
</feature>
<keyword evidence="27" id="KW-1185">Reference proteome</keyword>
<feature type="disulfide bond" evidence="17">
    <location>
        <begin position="1513"/>
        <end position="1525"/>
    </location>
</feature>
<dbReference type="PROSITE" id="PS50068">
    <property type="entry name" value="LDLRA_2"/>
    <property type="match status" value="25"/>
</dbReference>
<feature type="disulfide bond" evidence="17">
    <location>
        <begin position="801"/>
        <end position="813"/>
    </location>
</feature>
<feature type="disulfide bond" evidence="17">
    <location>
        <begin position="1246"/>
        <end position="1264"/>
    </location>
</feature>
<feature type="disulfide bond" evidence="17">
    <location>
        <begin position="629"/>
        <end position="644"/>
    </location>
</feature>
<feature type="region of interest" description="Disordered" evidence="19">
    <location>
        <begin position="301"/>
        <end position="330"/>
    </location>
</feature>
<feature type="disulfide bond" evidence="17">
    <location>
        <begin position="1319"/>
        <end position="1331"/>
    </location>
</feature>
<dbReference type="PRINTS" id="PR00261">
    <property type="entry name" value="LDLRECEPTOR"/>
</dbReference>
<evidence type="ECO:0000259" key="22">
    <source>
        <dbReference type="PROSITE" id="PS50025"/>
    </source>
</evidence>
<dbReference type="InterPro" id="IPR001791">
    <property type="entry name" value="Laminin_G"/>
</dbReference>
<dbReference type="InterPro" id="IPR056863">
    <property type="entry name" value="LMN_ATRN_NET-like_EGF"/>
</dbReference>
<protein>
    <submittedName>
        <fullName evidence="28">Basement membrane-specific heparan sulfate proteoglycan core protein isoform X1</fullName>
    </submittedName>
</protein>
<dbReference type="Pfam" id="PF13927">
    <property type="entry name" value="Ig_3"/>
    <property type="match status" value="8"/>
</dbReference>
<feature type="disulfide bond" evidence="17">
    <location>
        <begin position="1520"/>
        <end position="1538"/>
    </location>
</feature>
<feature type="disulfide bond" evidence="15">
    <location>
        <begin position="4032"/>
        <end position="4041"/>
    </location>
</feature>
<accession>A0ABM3FVI7</accession>
<dbReference type="InterPro" id="IPR051221">
    <property type="entry name" value="LDLR-related"/>
</dbReference>
<dbReference type="PROSITE" id="PS51115">
    <property type="entry name" value="LAMININ_IVA"/>
    <property type="match status" value="3"/>
</dbReference>
<feature type="disulfide bond" evidence="17">
    <location>
        <begin position="1359"/>
        <end position="1371"/>
    </location>
</feature>
<dbReference type="InterPro" id="IPR009030">
    <property type="entry name" value="Growth_fac_rcpt_cys_sf"/>
</dbReference>
<dbReference type="PROSITE" id="PS01209">
    <property type="entry name" value="LDLRA_1"/>
    <property type="match status" value="12"/>
</dbReference>
<feature type="region of interest" description="Disordered" evidence="19">
    <location>
        <begin position="98"/>
        <end position="153"/>
    </location>
</feature>
<feature type="disulfide bond" evidence="17">
    <location>
        <begin position="419"/>
        <end position="434"/>
    </location>
</feature>
<sequence>MTTNGSVLLRSALLAVLLAASFASASFEENDDLVFDAADRAELPMIQKHYQPSIIHRIKKSVFDFFRGSQEESVEEDKQSYEVNSLFDNSEWNERFKRSVRRTPRQNNIDENEFPDNGGDDDEDYGESGSGDTITNDITESIPVPKTDSGTESKPFGGTYYYRVIVRITEPFKSEFADRRTPEFKNLSEQLIIEINRLYKRSLPDYDTGTAILKFSKTSDPFTTQVTLDIVSNDSNEDQVRSVFEKQVNLHSLGDILLDPEDFSFRNMQSSNQGELQCDYEVEIQCRTTGECVPIDSRCDGTSQCADGSDEENCNPPEATTSTPTTQDRNIEPSISRAVENSGISVDEKEADNRIDGPGSTLDRDGAVIDPEEEEARLGLNVPGLLTPSPPTYPGVVCRGDDTFRCRNGNGCLAGAQRCDGNPDCADNSDEEGCPPRVPNLPRVGGELLPEDPYQHYDQNEDELFKNLFPTQSTSAEDRRNDPWTVLVREPTSGGKGESQTRFTSTPKTDIEEGNDVELFEPQPQPVPTTGVAVDEKPTTPAARPGTEEGGEDETWLSQPSPIPEWVQCRGDDSFRCKDGRKCIARSQMCDGRQDCDDYSDEENCSNEACGIDEFVCDLSRCISTSQRCDFNRDCEDGSDENNCPEPPPCSDGEYKCRNGQCIGKELLCDGTPDCRDRSDELTCQERPSLDDLDYDFTIGEELDKSFGNAIGVGSPSIVTAQGECPIDNWPCRTGKQCIPAWQRCDNEPDCDDLSDEDSCGTACDPQSEWTCNNNQCILISQKCDGVADCQDRSDEQICPCSEAQFRCNNGYCVPKIRRCDGFNDCQDRSDEMNCTPPAPRCRPDEFECHNGECIIDTQVCDRVRDCADGSDEDNCGSEGQVCSSEEFRCNDGTCLSLNARCNSIIECSTGEDEEQCGCAATEFRCSDGTCIAYDLHCNGYKDCPDNSDEDCGWADCPSMDFTCGDGSCVPKSSVCNGIDDCPRAEDELHCVRPCTDSEFRCVKDGKCISAAYRCDSTNDCSDRSDEEGCPLKSENGTGIGTGKRPGSGGLDRTTERNFVPEGETETTNIGVRECDPKTEFRCRNGQCILARRECDNLPDCYDGSDEYNCVRKGICSLDQWKCGSSECIPENGRCDGVTQCVDGSDELDCVFDCPAGTFKCDNGVCLDGPKFCDGEPDCPDGSDEKNCPCPAGKWPCANGNCIYQKFRCDGHTDCHDGSDEINCQDTLRPTRPPSPPSCTQDEFQCGSGECVPRTAFCDSVTDCRDASDELNCPTQGCSRGEFQCRNRACVSEGLRCNGYDDCGDNSDEENCAPFEKSCSESEWRCENGPCISINQRCDGWPDCPLDNSDELDCNQTACQPWQWRCENGPCIALSQRCNGRRDCPLDNSDELDCPRPTYPPFPQESLKLVVRPVDQVIKEKPPPEGQEVVIRCRDESPRRAQVRWVRKDGTPLPPGSTVKSGRLTMPNIQVSHGGDYVCEALGVPVNTPGRTATAHVTVEKYEFNSSRPKEACKYYEATCSNGDCIPKSSVCDNRMDCTDGSDELRCSPLGCEPNEFRCASKECVSKLWRCDGDRDCTDGSDEENCTPSPPGSPCKYSEFKCTRVDQCIPKTFHCDMETDCMDGSDELGCSKVTIQSPPPMMVELYVGETFTITCTAVGIPVPEINWRLNWGHIPDKCKTTSVNGVGTLTCPNIAIENQGAYSCEAMNGLRGPNEPGWTFAVPDTILVVKNPDGVCPAGQFNSLARSPEECISCFCFGVATTCSSADLFTYELQAPFDQYNLVAVDATRGTRIQGRITGRVPEVLPVDQNGVHVTDPYPESNDYVDIPYFALPESYHGSQLKSYGGYLRYTVRHAGRGRRPNGLPSVILSGNNYVLLHEDKGVDRVYETDEAVRFFYGDWQLRENDELRLASREEIMMTLANIDNILIKIKYDDGPIDTSIINVIMDTADVGNIDLGAASFVEECRCPAGYTGLSCENCASGFARRNSGPWLGQCYEERLSICPPGTYGDPSRNIPCQTCPCPLTSASNQFARTCHLDSDGQPTCDCAQGYLGRRCEQCAPGYQGNPSTAGDKCVKVSECDPNGSISPYVNPVTGQCDCKSSATGRTCNKCKANTFNLAAKNEFGCTSCFCMGITEKCTSSNFYRSEIRAEFTSSIRDFSLVESPRDGNQPSPIVDGIRLNTIRREIVYNSFPNSGNYEVYYWQLPSDFLGDQLGSYGGNLVYTVRYVPSPGGGRSRNNAADVELISSNDIELRYYSAAQVEPNDSVKFTVPIHEKHWQRIDGTTINRESLLMALADVQAIRIKATYTTHTDEAALSSVSLDTAVGINNGRERAVEVEQCSCPVGYKGLSCEDCDVGYTRADEGLYLGLCEPCECYGHATQCHPETGVCEYCRDHTTGQKCESCEFGYEGDPTRGTPEDCQLRDLPSRNSTKCNPAGSLGTNSYIEQCPCKPNVVGRECDRCRASTFGLSAGNPDGCNECFCSGVSQECHESSLYVIQKPTLILDSNHGFTLTDTGRSQVITEGFDIQTATNEIGYRYPDTRSQRLFWSLPSFITGNQIKSYGGNLNLTQRIATRAGAQIDKDQDIVLIGNSITLFWVNPEEIQSDYSLTYSVPLVESAWKRLTKDGPRSASRVDLMTVLANLEAILVRATHSQEMIATYISDVSLDTAVQHVPTNRRATQVEVCRCPSGYTGSSCETCAHGYYRNEYDRSRSILGSCNLCPCNGNEQSCELDGYDNVKCHCSPQFSGPYCQYDFPDTTTITPPPPNPPRIIVTIRQTGLEIVEAGTTVRYYCSGRSEDSDTIDIQWQKEDGELPPGRSYDDARGLLIIRDVKISDSGVYVCQVSDGINVAVETVSLTVEGNVGSKPTIAIKPSYLTVEEGNPAEFHCDSSGVPQPEVSWIRVRGEMNPSATFENGIWRLPSARKSDEDEYKCIARNSAGTTEQRTILYITERREPPPDRPIIDPIEWVGGPTEPVQLVCTASLDATITWTRAGNLPLPPSATERGGVLTIYNPSPSDSGIYVCTATSFQGVTTTNNARISIQSSTGPPAVTIEPARQTVFQGTVAEVKCVVTGNPAPSVTWTKRGEPLGAHIQIVGSTLRILEPKVSDRGIYVCQATNSGGSSQGSAVIEIEPREAPVIALYPEKRQRVLVGGSAMFACRAEKGIPTPELIWAREDGRPFSSNVEQLSSGVLRFSNVTLDDGGSFTCTASNAVGSTSTIAVLEINSQPVITITPSNRTPLIIGVGQRVRFTCSATGQPPPTVVWNKGPGYPGISRTRSYDAVHEISSVSFEDEGIYTCTASNGEGVAEERIELIVKDNEIVPPSPSPSGPVVEIPSETMRIPVGGRAEIRCQIFNGDRKLYLDWKRSDGGSLPEGSSVRDGTLSIPLVTSRAAGEYVCQGTSTTGSIEFQAKTYLEIITPPRILLEPIRQTVRPGDSPFVNCSAIGDQPITVRWQVSQQGLSNRVSQTDGVLQFHGITFEDAGKYVCTATNHAGSAEAVAEVSVTSEYGPPVTSTQRDVSAFVGNSVRLDCPPFQSRSLVEWSREGSDLPANSYKRDNYLEMPQVRAEDSGRYICRVTDAYGVRSENYVNLRVELYGALCSDTEIQCRSNECIDKHYLCDGLIDCMDGSDERFCNNRQYRHYPPWQRARAPQISLRIRASSELVNIGDTVNLRCESSGGQDVRFRWIRPTYSSLPPNARAVGPVLRLENVVRGDSGVYRCIAETRETSAEQDYNLIIQGGNNDSPAVETTAVPYGAGFSMDCKGDIEPPVAFEWAKLGGILPNESRKQNNHLTLVNVKAEDAGTYICTASNGQTSVEILQILVVTGVVPYFNQAPESYISFRPLQEAMLKFDIEVSFKPEMYDGIILYNAEKSDGGGDFIALSLVGGYPEFRFNLGSRPAVIRARNPVTLGKWHTIKLYRSRKEGRMTIVGDPQSPYSGTAPGRLQTLDLMEPLYVGGVPDYQRVDSEATVSDGFVGCISRLVIGSKEINLITDQLESVGTTTCETCVENSCSNRGVCQEAATEEGYRCLCPAGYSGNLCDIVGQACYPGACGEGTCNDIGDGFTCDCPIGRGGHKCELDVSVDEPAFLDSNAYLAYRTPKALRKIKLAMTFKPSDSGDGILMYCAQNNEGLGDFVALVIKDRHVELRFDLGSGMAVVRSNHIVQPGIWLHVRASRDFKEGKLSVNGEAQVEGRSPGSSKTMNLDTLLYIGGVNSRRVAVNRNVGIDKNFRGCISKFDIAGQNIDILKSVVESSNIRDCMGKYSNHTDFPPYETTPTPTRPPTSPSTTQFDPCVSNPCVHGDCQQTETLDYSCVCEYGYVGRNCENVLKQCELLNPCKNAGTCTDLHGGYKCDCRLGFNGLQCEIPVEIASDVAFRGDGWLELERSVMTHEEEKEVLGFEISTNKSTGLIMWHGQTPADLRPDDYISLAVVDGYVEYQYDLGSGPAKIRVTAQRVDDGERHRIVLKRQGSEGSIELNGEHTESGGSDGLQQLLNARGSVYLGGLPDYAMSYGRYQDGFSGCIYTLEVQDSGAIYIGDVAIRGRNVYPCTSDPDSVPKRGDI</sequence>
<feature type="disulfide bond" evidence="17">
    <location>
        <begin position="861"/>
        <end position="876"/>
    </location>
</feature>
<feature type="domain" description="Laminin IV type A" evidence="26">
    <location>
        <begin position="2505"/>
        <end position="2684"/>
    </location>
</feature>
<dbReference type="Gene3D" id="4.10.400.10">
    <property type="entry name" value="Low-density Lipoprotein Receptor"/>
    <property type="match status" value="25"/>
</dbReference>
<dbReference type="Pfam" id="PF00052">
    <property type="entry name" value="Laminin_B"/>
    <property type="match status" value="3"/>
</dbReference>
<dbReference type="PROSITE" id="PS00010">
    <property type="entry name" value="ASX_HYDROXYL"/>
    <property type="match status" value="2"/>
</dbReference>
<dbReference type="PROSITE" id="PS50025">
    <property type="entry name" value="LAM_G_DOMAIN"/>
    <property type="match status" value="3"/>
</dbReference>
<dbReference type="InterPro" id="IPR002172">
    <property type="entry name" value="LDrepeatLR_classA_rpt"/>
</dbReference>
<feature type="disulfide bond" evidence="17">
    <location>
        <begin position="902"/>
        <end position="917"/>
    </location>
</feature>
<keyword evidence="12" id="KW-0675">Receptor</keyword>
<dbReference type="Gene3D" id="2.10.25.10">
    <property type="entry name" value="Laminin"/>
    <property type="match status" value="6"/>
</dbReference>
<feature type="disulfide bond" evidence="17">
    <location>
        <begin position="1571"/>
        <end position="1586"/>
    </location>
</feature>
<feature type="disulfide bond" evidence="17">
    <location>
        <begin position="1258"/>
        <end position="1273"/>
    </location>
</feature>
<keyword evidence="14 18" id="KW-0424">Laminin EGF-like domain</keyword>
<feature type="region of interest" description="Disordered" evidence="19">
    <location>
        <begin position="1037"/>
        <end position="1065"/>
    </location>
</feature>
<feature type="disulfide bond" evidence="17">
    <location>
        <begin position="883"/>
        <end position="895"/>
    </location>
</feature>
<dbReference type="SUPFAM" id="SSF48726">
    <property type="entry name" value="Immunoglobulin"/>
    <property type="match status" value="13"/>
</dbReference>
<feature type="domain" description="EGF-like" evidence="23">
    <location>
        <begin position="4044"/>
        <end position="4079"/>
    </location>
</feature>
<feature type="domain" description="Laminin IV type A" evidence="26">
    <location>
        <begin position="1775"/>
        <end position="1964"/>
    </location>
</feature>
<evidence type="ECO:0000256" key="2">
    <source>
        <dbReference type="ARBA" id="ARBA00004302"/>
    </source>
</evidence>
<feature type="region of interest" description="Disordered" evidence="19">
    <location>
        <begin position="489"/>
        <end position="564"/>
    </location>
</feature>
<feature type="disulfide bond" evidence="17">
    <location>
        <begin position="919"/>
        <end position="931"/>
    </location>
</feature>
<dbReference type="InterPro" id="IPR001881">
    <property type="entry name" value="EGF-like_Ca-bd_dom"/>
</dbReference>
<feature type="domain" description="Ig-like" evidence="25">
    <location>
        <begin position="1638"/>
        <end position="1709"/>
    </location>
</feature>
<feature type="domain" description="EGF-like" evidence="23">
    <location>
        <begin position="4006"/>
        <end position="4042"/>
    </location>
</feature>